<dbReference type="FunFam" id="3.40.640.10:FF:000044">
    <property type="entry name" value="Aspartate aminotransferase"/>
    <property type="match status" value="1"/>
</dbReference>
<dbReference type="GO" id="GO:0047801">
    <property type="term" value="F:L-cysteine transaminase activity"/>
    <property type="evidence" value="ECO:0007669"/>
    <property type="project" value="UniProtKB-EC"/>
</dbReference>
<sequence>MAKLPPSQFADVKLANPVAVFQLTAQCKADSCEKKINLGVGAYRTDEGQPWVLPVVKSVEAHMAKDPLLNHEYLPILGAQDFCDAATKICLGEDSSAIVENRVSGIQSLGGTGALRIAAEFLKRFYNQRETCMPVFVSDPTWANHYGIFRNAGFNDIRRYRYWDTNTRTINFAGFTEDLQTAPEYSIVVFHACAHNPTGIDPTQEQWKTLAKICMDRNLFPIFDCAYQGFASGDLDVDAWSIRYFVQAGFEMLVCQSFSKNFGLYNERIGNLILVMRDSKFLAPSRSQIELIIRTMFSNPPSHGQRVVATTLKNKALKQEWIENVQTMANRIKDMRQMLHSKLRAAGTPGNWDHIINQIGMFSYTGLTESQVEYLIKEKHIYLPSSGRISMCGLNESNVDYFVQAVHEAITVSQNGKL</sequence>
<keyword evidence="5" id="KW-0963">Cytoplasm</keyword>
<reference evidence="15" key="1">
    <citation type="submission" date="2020-04" db="EMBL/GenBank/DDBJ databases">
        <authorList>
            <person name="Neveu A P."/>
        </authorList>
    </citation>
    <scope>NUCLEOTIDE SEQUENCE</scope>
    <source>
        <tissue evidence="15">Whole embryo</tissue>
    </source>
</reference>
<evidence type="ECO:0000256" key="9">
    <source>
        <dbReference type="ARBA" id="ARBA00036027"/>
    </source>
</evidence>
<evidence type="ECO:0000256" key="8">
    <source>
        <dbReference type="ARBA" id="ARBA00022898"/>
    </source>
</evidence>
<name>A0A6F9DEE7_9ASCI</name>
<dbReference type="InterPro" id="IPR015422">
    <property type="entry name" value="PyrdxlP-dep_Trfase_small"/>
</dbReference>
<dbReference type="Gene3D" id="3.40.640.10">
    <property type="entry name" value="Type I PLP-dependent aspartate aminotransferase-like (Major domain)"/>
    <property type="match status" value="1"/>
</dbReference>
<comment type="catalytic activity">
    <reaction evidence="11">
        <text>3-sulfino-L-alanine + 2-oxoglutarate = 3-sulfinopyruvate + L-glutamate</text>
        <dbReference type="Rhea" id="RHEA:70295"/>
        <dbReference type="ChEBI" id="CHEBI:16810"/>
        <dbReference type="ChEBI" id="CHEBI:29985"/>
        <dbReference type="ChEBI" id="CHEBI:61085"/>
        <dbReference type="ChEBI" id="CHEBI:140699"/>
    </reaction>
    <physiologicalReaction direction="right-to-left" evidence="11">
        <dbReference type="Rhea" id="RHEA:70297"/>
    </physiologicalReaction>
</comment>
<protein>
    <recommendedName>
        <fullName evidence="13">Aspartate aminotransferase</fullName>
        <ecNumber evidence="13">2.6.1.1</ecNumber>
    </recommendedName>
</protein>
<dbReference type="GO" id="GO:0004069">
    <property type="term" value="F:L-aspartate:2-oxoglutarate aminotransferase activity"/>
    <property type="evidence" value="ECO:0007669"/>
    <property type="project" value="UniProtKB-EC"/>
</dbReference>
<comment type="catalytic activity">
    <reaction evidence="9">
        <text>(2S)-2-aminobutanoate + 2-oxoglutarate = 2-oxobutanoate + L-glutamate</text>
        <dbReference type="Rhea" id="RHEA:70223"/>
        <dbReference type="ChEBI" id="CHEBI:16763"/>
        <dbReference type="ChEBI" id="CHEBI:16810"/>
        <dbReference type="ChEBI" id="CHEBI:29985"/>
        <dbReference type="ChEBI" id="CHEBI:74359"/>
    </reaction>
    <physiologicalReaction direction="right-to-left" evidence="9">
        <dbReference type="Rhea" id="RHEA:70225"/>
    </physiologicalReaction>
</comment>
<evidence type="ECO:0000256" key="10">
    <source>
        <dbReference type="ARBA" id="ARBA00048507"/>
    </source>
</evidence>
<dbReference type="SUPFAM" id="SSF53383">
    <property type="entry name" value="PLP-dependent transferases"/>
    <property type="match status" value="1"/>
</dbReference>
<dbReference type="InterPro" id="IPR000796">
    <property type="entry name" value="Asp_trans"/>
</dbReference>
<dbReference type="InterPro" id="IPR015424">
    <property type="entry name" value="PyrdxlP-dep_Trfase"/>
</dbReference>
<dbReference type="GO" id="GO:0030170">
    <property type="term" value="F:pyridoxal phosphate binding"/>
    <property type="evidence" value="ECO:0007669"/>
    <property type="project" value="InterPro"/>
</dbReference>
<evidence type="ECO:0000259" key="14">
    <source>
        <dbReference type="Pfam" id="PF00155"/>
    </source>
</evidence>
<evidence type="ECO:0000256" key="13">
    <source>
        <dbReference type="RuleBase" id="RU000480"/>
    </source>
</evidence>
<evidence type="ECO:0000256" key="4">
    <source>
        <dbReference type="ARBA" id="ARBA00011738"/>
    </source>
</evidence>
<evidence type="ECO:0000256" key="11">
    <source>
        <dbReference type="ARBA" id="ARBA00048761"/>
    </source>
</evidence>
<dbReference type="PROSITE" id="PS00105">
    <property type="entry name" value="AA_TRANSFER_CLASS_1"/>
    <property type="match status" value="1"/>
</dbReference>
<proteinExistence type="evidence at transcript level"/>
<evidence type="ECO:0000256" key="6">
    <source>
        <dbReference type="ARBA" id="ARBA00022576"/>
    </source>
</evidence>
<comment type="catalytic activity">
    <reaction evidence="10">
        <text>L-aspartate + 2-oxoglutarate = oxaloacetate + L-glutamate</text>
        <dbReference type="Rhea" id="RHEA:21824"/>
        <dbReference type="ChEBI" id="CHEBI:16452"/>
        <dbReference type="ChEBI" id="CHEBI:16810"/>
        <dbReference type="ChEBI" id="CHEBI:29985"/>
        <dbReference type="ChEBI" id="CHEBI:29991"/>
        <dbReference type="EC" id="2.6.1.1"/>
    </reaction>
    <physiologicalReaction direction="left-to-right" evidence="10">
        <dbReference type="Rhea" id="RHEA:21825"/>
    </physiologicalReaction>
</comment>
<dbReference type="AlphaFoldDB" id="A0A6F9DEE7"/>
<evidence type="ECO:0000313" key="15">
    <source>
        <dbReference type="EMBL" id="CAB3250406.1"/>
    </source>
</evidence>
<evidence type="ECO:0000256" key="7">
    <source>
        <dbReference type="ARBA" id="ARBA00022679"/>
    </source>
</evidence>
<dbReference type="GO" id="GO:0005829">
    <property type="term" value="C:cytosol"/>
    <property type="evidence" value="ECO:0007669"/>
    <property type="project" value="TreeGrafter"/>
</dbReference>
<evidence type="ECO:0000256" key="12">
    <source>
        <dbReference type="ARBA" id="ARBA00049350"/>
    </source>
</evidence>
<keyword evidence="8" id="KW-0663">Pyridoxal phosphate</keyword>
<dbReference type="InterPro" id="IPR015421">
    <property type="entry name" value="PyrdxlP-dep_Trfase_major"/>
</dbReference>
<evidence type="ECO:0000256" key="1">
    <source>
        <dbReference type="ARBA" id="ARBA00001933"/>
    </source>
</evidence>
<dbReference type="Pfam" id="PF00155">
    <property type="entry name" value="Aminotran_1_2"/>
    <property type="match status" value="1"/>
</dbReference>
<dbReference type="EMBL" id="LR785538">
    <property type="protein sequence ID" value="CAB3250406.1"/>
    <property type="molecule type" value="mRNA"/>
</dbReference>
<accession>A0A6F9DEE7</accession>
<dbReference type="PRINTS" id="PR00799">
    <property type="entry name" value="TRANSAMINASE"/>
</dbReference>
<comment type="subcellular location">
    <subcellularLocation>
        <location evidence="2">Cytoplasm</location>
    </subcellularLocation>
</comment>
<comment type="similarity">
    <text evidence="3">Belongs to the class-I pyridoxal-phosphate-dependent aminotransferase family.</text>
</comment>
<evidence type="ECO:0000256" key="5">
    <source>
        <dbReference type="ARBA" id="ARBA00022490"/>
    </source>
</evidence>
<feature type="domain" description="Aminotransferase class I/classII large" evidence="14">
    <location>
        <begin position="34"/>
        <end position="406"/>
    </location>
</feature>
<dbReference type="GO" id="GO:0006532">
    <property type="term" value="P:aspartate biosynthetic process"/>
    <property type="evidence" value="ECO:0007669"/>
    <property type="project" value="TreeGrafter"/>
</dbReference>
<keyword evidence="6 13" id="KW-0032">Aminotransferase</keyword>
<dbReference type="PANTHER" id="PTHR11879">
    <property type="entry name" value="ASPARTATE AMINOTRANSFERASE"/>
    <property type="match status" value="1"/>
</dbReference>
<comment type="cofactor">
    <cofactor evidence="1">
        <name>pyridoxal 5'-phosphate</name>
        <dbReference type="ChEBI" id="CHEBI:597326"/>
    </cofactor>
</comment>
<comment type="miscellaneous">
    <text evidence="13">In eukaryotes there are cytoplasmic, mitochondrial and chloroplastic isozymes.</text>
</comment>
<evidence type="ECO:0000256" key="3">
    <source>
        <dbReference type="ARBA" id="ARBA00007441"/>
    </source>
</evidence>
<dbReference type="InterPro" id="IPR004838">
    <property type="entry name" value="NHTrfase_class1_PyrdxlP-BS"/>
</dbReference>
<dbReference type="PANTHER" id="PTHR11879:SF55">
    <property type="entry name" value="GLUTAMATE OXALOACETATE TRANSAMINASE 1, ISOFORM B"/>
    <property type="match status" value="1"/>
</dbReference>
<gene>
    <name evidence="15" type="primary">Got1l1</name>
</gene>
<dbReference type="CDD" id="cd00609">
    <property type="entry name" value="AAT_like"/>
    <property type="match status" value="1"/>
</dbReference>
<dbReference type="InterPro" id="IPR004839">
    <property type="entry name" value="Aminotransferase_I/II_large"/>
</dbReference>
<dbReference type="NCBIfam" id="NF006719">
    <property type="entry name" value="PRK09257.1"/>
    <property type="match status" value="1"/>
</dbReference>
<dbReference type="FunFam" id="3.90.1150.10:FF:000001">
    <property type="entry name" value="Aspartate aminotransferase"/>
    <property type="match status" value="1"/>
</dbReference>
<comment type="subunit">
    <text evidence="4 13">Homodimer.</text>
</comment>
<dbReference type="EC" id="2.6.1.1" evidence="13"/>
<keyword evidence="7 13" id="KW-0808">Transferase</keyword>
<dbReference type="Gene3D" id="3.90.1150.10">
    <property type="entry name" value="Aspartate Aminotransferase, domain 1"/>
    <property type="match status" value="1"/>
</dbReference>
<comment type="catalytic activity">
    <reaction evidence="12">
        <text>L-cysteine + 2-oxoglutarate = 2-oxo-3-sulfanylpropanoate + L-glutamate</text>
        <dbReference type="Rhea" id="RHEA:17441"/>
        <dbReference type="ChEBI" id="CHEBI:16810"/>
        <dbReference type="ChEBI" id="CHEBI:29985"/>
        <dbReference type="ChEBI" id="CHEBI:35235"/>
        <dbReference type="ChEBI" id="CHEBI:57678"/>
        <dbReference type="EC" id="2.6.1.3"/>
    </reaction>
    <physiologicalReaction direction="left-to-right" evidence="12">
        <dbReference type="Rhea" id="RHEA:17442"/>
    </physiologicalReaction>
</comment>
<organism evidence="15">
    <name type="scientific">Phallusia mammillata</name>
    <dbReference type="NCBI Taxonomy" id="59560"/>
    <lineage>
        <taxon>Eukaryota</taxon>
        <taxon>Metazoa</taxon>
        <taxon>Chordata</taxon>
        <taxon>Tunicata</taxon>
        <taxon>Ascidiacea</taxon>
        <taxon>Phlebobranchia</taxon>
        <taxon>Ascidiidae</taxon>
        <taxon>Phallusia</taxon>
    </lineage>
</organism>
<evidence type="ECO:0000256" key="2">
    <source>
        <dbReference type="ARBA" id="ARBA00004496"/>
    </source>
</evidence>